<reference evidence="5" key="1">
    <citation type="submission" date="2016-11" db="EMBL/GenBank/DDBJ databases">
        <authorList>
            <person name="Shukria A."/>
            <person name="Stevens D.C."/>
        </authorList>
    </citation>
    <scope>NUCLEOTIDE SEQUENCE [LARGE SCALE GENOMIC DNA]</scope>
    <source>
        <strain evidence="5">Cbfe23</strain>
    </source>
</reference>
<dbReference type="InterPro" id="IPR011990">
    <property type="entry name" value="TPR-like_helical_dom_sf"/>
</dbReference>
<dbReference type="Pfam" id="PF14559">
    <property type="entry name" value="TPR_19"/>
    <property type="match status" value="1"/>
</dbReference>
<reference evidence="4 5" key="2">
    <citation type="submission" date="2016-12" db="EMBL/GenBank/DDBJ databases">
        <title>Draft Genome Sequence of Cystobacter ferrugineus Strain Cbfe23.</title>
        <authorList>
            <person name="Akbar S."/>
            <person name="Dowd S.E."/>
            <person name="Stevens D.C."/>
        </authorList>
    </citation>
    <scope>NUCLEOTIDE SEQUENCE [LARGE SCALE GENOMIC DNA]</scope>
    <source>
        <strain evidence="4 5">Cbfe23</strain>
    </source>
</reference>
<feature type="repeat" description="TPR" evidence="3">
    <location>
        <begin position="134"/>
        <end position="167"/>
    </location>
</feature>
<dbReference type="PANTHER" id="PTHR45586:SF1">
    <property type="entry name" value="LIPOPOLYSACCHARIDE ASSEMBLY PROTEIN B"/>
    <property type="match status" value="1"/>
</dbReference>
<dbReference type="Pfam" id="PF13432">
    <property type="entry name" value="TPR_16"/>
    <property type="match status" value="1"/>
</dbReference>
<sequence length="396" mass="43826">MESLNQLLAAGRFKEASEQATKRLAQKPGDTEALIALARVAVSSGENEKAEQLLTRADPSGKGNDPEVLLARATLAMRRQQWDKAWEFYRPLVETPTPRVEALYGLGIALCALGEPLKACAALDDAMQLAPTHPDIRYELGRAYMLYGNQVEAGYHFIRGLRLNPKDERGYHAVAYLASGRGKRRSARRVLELGLKQVPGSKLLRDALQSLTSAPSAKDTPEAREQRAVFEQASEMVKGLRTREALELMNAAYKRGMRATVWLKLLEAEACERQKSPDFAGALRAYEEALALDPKDWVAHNNMALFLLRQRGPDALERAIKALEQAHDCAPQEPEPVLNLAISYAKARQKEKAQELARRLVDNLPAQHPFLPAAQALLGNGTPRPSVWKVKSTKGK</sequence>
<dbReference type="STRING" id="83449.BON30_18690"/>
<organism evidence="4 5">
    <name type="scientific">Cystobacter ferrugineus</name>
    <dbReference type="NCBI Taxonomy" id="83449"/>
    <lineage>
        <taxon>Bacteria</taxon>
        <taxon>Pseudomonadati</taxon>
        <taxon>Myxococcota</taxon>
        <taxon>Myxococcia</taxon>
        <taxon>Myxococcales</taxon>
        <taxon>Cystobacterineae</taxon>
        <taxon>Archangiaceae</taxon>
        <taxon>Cystobacter</taxon>
    </lineage>
</organism>
<keyword evidence="1" id="KW-0677">Repeat</keyword>
<evidence type="ECO:0000313" key="4">
    <source>
        <dbReference type="EMBL" id="OJH39524.1"/>
    </source>
</evidence>
<dbReference type="SUPFAM" id="SSF48452">
    <property type="entry name" value="TPR-like"/>
    <property type="match status" value="2"/>
</dbReference>
<comment type="caution">
    <text evidence="4">The sequence shown here is derived from an EMBL/GenBank/DDBJ whole genome shotgun (WGS) entry which is preliminary data.</text>
</comment>
<dbReference type="OrthoDB" id="5515265at2"/>
<dbReference type="EMBL" id="MPIN01000004">
    <property type="protein sequence ID" value="OJH39524.1"/>
    <property type="molecule type" value="Genomic_DNA"/>
</dbReference>
<gene>
    <name evidence="4" type="ORF">BON30_18690</name>
</gene>
<dbReference type="InterPro" id="IPR051012">
    <property type="entry name" value="CellSynth/LPSAsmb/PSIAsmb"/>
</dbReference>
<evidence type="ECO:0000256" key="1">
    <source>
        <dbReference type="ARBA" id="ARBA00022737"/>
    </source>
</evidence>
<keyword evidence="2 3" id="KW-0802">TPR repeat</keyword>
<evidence type="ECO:0000313" key="5">
    <source>
        <dbReference type="Proteomes" id="UP000182229"/>
    </source>
</evidence>
<evidence type="ECO:0000256" key="2">
    <source>
        <dbReference type="ARBA" id="ARBA00022803"/>
    </source>
</evidence>
<accession>A0A1L9BB83</accession>
<dbReference type="AlphaFoldDB" id="A0A1L9BB83"/>
<dbReference type="PANTHER" id="PTHR45586">
    <property type="entry name" value="TPR REPEAT-CONTAINING PROTEIN PA4667"/>
    <property type="match status" value="1"/>
</dbReference>
<proteinExistence type="predicted"/>
<dbReference type="RefSeq" id="WP_071899696.1">
    <property type="nucleotide sequence ID" value="NZ_MPIN01000004.1"/>
</dbReference>
<protein>
    <submittedName>
        <fullName evidence="4">Uncharacterized protein</fullName>
    </submittedName>
</protein>
<evidence type="ECO:0000256" key="3">
    <source>
        <dbReference type="PROSITE-ProRule" id="PRU00339"/>
    </source>
</evidence>
<dbReference type="Proteomes" id="UP000182229">
    <property type="component" value="Unassembled WGS sequence"/>
</dbReference>
<dbReference type="Gene3D" id="1.25.40.10">
    <property type="entry name" value="Tetratricopeptide repeat domain"/>
    <property type="match status" value="3"/>
</dbReference>
<name>A0A1L9BB83_9BACT</name>
<dbReference type="InterPro" id="IPR019734">
    <property type="entry name" value="TPR_rpt"/>
</dbReference>
<dbReference type="SMART" id="SM00028">
    <property type="entry name" value="TPR"/>
    <property type="match status" value="5"/>
</dbReference>
<dbReference type="PROSITE" id="PS50005">
    <property type="entry name" value="TPR"/>
    <property type="match status" value="1"/>
</dbReference>
<keyword evidence="5" id="KW-1185">Reference proteome</keyword>